<evidence type="ECO:0000313" key="3">
    <source>
        <dbReference type="Proteomes" id="UP001519293"/>
    </source>
</evidence>
<reference evidence="2 3" key="1">
    <citation type="submission" date="2021-03" db="EMBL/GenBank/DDBJ databases">
        <title>Genomic Encyclopedia of Type Strains, Phase IV (KMG-IV): sequencing the most valuable type-strain genomes for metagenomic binning, comparative biology and taxonomic classification.</title>
        <authorList>
            <person name="Goeker M."/>
        </authorList>
    </citation>
    <scope>NUCLEOTIDE SEQUENCE [LARGE SCALE GENOMIC DNA]</scope>
    <source>
        <strain evidence="2 3">DSM 26675</strain>
    </source>
</reference>
<organism evidence="2 3">
    <name type="scientific">Cytobacillus eiseniae</name>
    <dbReference type="NCBI Taxonomy" id="762947"/>
    <lineage>
        <taxon>Bacteria</taxon>
        <taxon>Bacillati</taxon>
        <taxon>Bacillota</taxon>
        <taxon>Bacilli</taxon>
        <taxon>Bacillales</taxon>
        <taxon>Bacillaceae</taxon>
        <taxon>Cytobacillus</taxon>
    </lineage>
</organism>
<sequence length="154" mass="17881">MEFLMDNPFILFIIIAMLSSMFGKGKGKNQQNQQKQNQSRPRQAPVQSNPIEPIPSEARNASSQIKREYLERKRQEEKKRQEIKNRPPIMQEMSKKQAVKKEEKTLYNPSIVPVEKKPALSIEKQKLVDGVIWAEILGPPRALNPHRSINRKIK</sequence>
<feature type="compositionally biased region" description="Polar residues" evidence="1">
    <location>
        <begin position="39"/>
        <end position="50"/>
    </location>
</feature>
<feature type="compositionally biased region" description="Basic and acidic residues" evidence="1">
    <location>
        <begin position="65"/>
        <end position="85"/>
    </location>
</feature>
<dbReference type="RefSeq" id="WP_066396066.1">
    <property type="nucleotide sequence ID" value="NZ_JAGIKZ010000011.1"/>
</dbReference>
<comment type="caution">
    <text evidence="2">The sequence shown here is derived from an EMBL/GenBank/DDBJ whole genome shotgun (WGS) entry which is preliminary data.</text>
</comment>
<evidence type="ECO:0000313" key="2">
    <source>
        <dbReference type="EMBL" id="MBP2241672.1"/>
    </source>
</evidence>
<feature type="region of interest" description="Disordered" evidence="1">
    <location>
        <begin position="24"/>
        <end position="101"/>
    </location>
</feature>
<keyword evidence="3" id="KW-1185">Reference proteome</keyword>
<proteinExistence type="predicted"/>
<evidence type="ECO:0000256" key="1">
    <source>
        <dbReference type="SAM" id="MobiDB-lite"/>
    </source>
</evidence>
<accession>A0ABS4RFJ0</accession>
<protein>
    <submittedName>
        <fullName evidence="2">Uncharacterized protein</fullName>
    </submittedName>
</protein>
<feature type="compositionally biased region" description="Low complexity" evidence="1">
    <location>
        <begin position="28"/>
        <end position="38"/>
    </location>
</feature>
<dbReference type="Proteomes" id="UP001519293">
    <property type="component" value="Unassembled WGS sequence"/>
</dbReference>
<dbReference type="EMBL" id="JAGIKZ010000011">
    <property type="protein sequence ID" value="MBP2241672.1"/>
    <property type="molecule type" value="Genomic_DNA"/>
</dbReference>
<gene>
    <name evidence="2" type="ORF">J2Z40_002244</name>
</gene>
<name>A0ABS4RFJ0_9BACI</name>